<evidence type="ECO:0000313" key="2">
    <source>
        <dbReference type="EMBL" id="MEN3231448.1"/>
    </source>
</evidence>
<evidence type="ECO:0000256" key="1">
    <source>
        <dbReference type="ARBA" id="ARBA00007031"/>
    </source>
</evidence>
<evidence type="ECO:0000313" key="3">
    <source>
        <dbReference type="Proteomes" id="UP001404845"/>
    </source>
</evidence>
<dbReference type="RefSeq" id="WP_246750699.1">
    <property type="nucleotide sequence ID" value="NZ_JACWCW010000009.1"/>
</dbReference>
<accession>A0ABU9ZJJ9</accession>
<dbReference type="EMBL" id="JAQYXL010000001">
    <property type="protein sequence ID" value="MEN3231448.1"/>
    <property type="molecule type" value="Genomic_DNA"/>
</dbReference>
<organism evidence="2 3">
    <name type="scientific">Methylorubrum rhodesianum</name>
    <dbReference type="NCBI Taxonomy" id="29427"/>
    <lineage>
        <taxon>Bacteria</taxon>
        <taxon>Pseudomonadati</taxon>
        <taxon>Pseudomonadota</taxon>
        <taxon>Alphaproteobacteria</taxon>
        <taxon>Hyphomicrobiales</taxon>
        <taxon>Methylobacteriaceae</taxon>
        <taxon>Methylorubrum</taxon>
    </lineage>
</organism>
<protein>
    <submittedName>
        <fullName evidence="2">MucR family transcriptional regulator</fullName>
    </submittedName>
</protein>
<dbReference type="Gene3D" id="1.10.10.1550">
    <property type="entry name" value="ROS/MUCR transcriptional regulator protein"/>
    <property type="match status" value="1"/>
</dbReference>
<comment type="similarity">
    <text evidence="1">Belongs to the ros/MucR family.</text>
</comment>
<dbReference type="Proteomes" id="UP001404845">
    <property type="component" value="Unassembled WGS sequence"/>
</dbReference>
<sequence>MAFTHVIHFVFCESLREDFHMASNSMDTPPNRELIELSVEIVSAYVGHNVLPARDLPALVVEVHAALAGMSIAPIASDAGTSEVAKPTAAAIKKSITPDGLISFIDGKPYKTLKRHLQKHGLDSYSYRERFGLPSDYPMTAPSYSERRSALAKGMGLGRLAGGPQRQAAE</sequence>
<proteinExistence type="inferred from homology"/>
<dbReference type="Pfam" id="PF05443">
    <property type="entry name" value="ROS_MUCR"/>
    <property type="match status" value="1"/>
</dbReference>
<dbReference type="InterPro" id="IPR041920">
    <property type="entry name" value="ROS/MUCR_sf"/>
</dbReference>
<reference evidence="2 3" key="1">
    <citation type="journal article" date="2023" name="PLoS ONE">
        <title>Complete genome assembly of Hawai'i environmental nontuberculous mycobacteria reveals unexpected co-isolation with methylobacteria.</title>
        <authorList>
            <person name="Hendrix J."/>
            <person name="Epperson L.E."/>
            <person name="Tong E.I."/>
            <person name="Chan Y.L."/>
            <person name="Hasan N.A."/>
            <person name="Dawrs S.N."/>
            <person name="Norton G.J."/>
            <person name="Virdi R."/>
            <person name="Crooks J.L."/>
            <person name="Chan E.D."/>
            <person name="Honda J.R."/>
            <person name="Strong M."/>
        </authorList>
    </citation>
    <scope>NUCLEOTIDE SEQUENCE [LARGE SCALE GENOMIC DNA]</scope>
    <source>
        <strain evidence="2 3">NJH_HI01</strain>
    </source>
</reference>
<name>A0ABU9ZJJ9_9HYPH</name>
<keyword evidence="3" id="KW-1185">Reference proteome</keyword>
<gene>
    <name evidence="2" type="ORF">PUR21_28110</name>
</gene>
<dbReference type="InterPro" id="IPR008807">
    <property type="entry name" value="ROS_MUCR"/>
</dbReference>
<comment type="caution">
    <text evidence="2">The sequence shown here is derived from an EMBL/GenBank/DDBJ whole genome shotgun (WGS) entry which is preliminary data.</text>
</comment>